<dbReference type="AlphaFoldDB" id="A0A401GYV2"/>
<evidence type="ECO:0000313" key="4">
    <source>
        <dbReference type="EMBL" id="GBE87334.1"/>
    </source>
</evidence>
<reference evidence="4 5" key="1">
    <citation type="journal article" date="2018" name="Sci. Rep.">
        <title>Genome sequence of the cauliflower mushroom Sparassis crispa (Hanabiratake) and its association with beneficial usage.</title>
        <authorList>
            <person name="Kiyama R."/>
            <person name="Furutani Y."/>
            <person name="Kawaguchi K."/>
            <person name="Nakanishi T."/>
        </authorList>
    </citation>
    <scope>NUCLEOTIDE SEQUENCE [LARGE SCALE GENOMIC DNA]</scope>
</reference>
<dbReference type="GeneID" id="38784251"/>
<dbReference type="RefSeq" id="XP_027618247.1">
    <property type="nucleotide sequence ID" value="XM_027762446.1"/>
</dbReference>
<feature type="compositionally biased region" description="Low complexity" evidence="1">
    <location>
        <begin position="338"/>
        <end position="355"/>
    </location>
</feature>
<proteinExistence type="predicted"/>
<accession>A0A401GYV2</accession>
<dbReference type="EMBL" id="BFAD01000011">
    <property type="protein sequence ID" value="GBE87334.1"/>
    <property type="molecule type" value="Genomic_DNA"/>
</dbReference>
<keyword evidence="2" id="KW-0472">Membrane</keyword>
<evidence type="ECO:0000256" key="2">
    <source>
        <dbReference type="SAM" id="Phobius"/>
    </source>
</evidence>
<feature type="transmembrane region" description="Helical" evidence="2">
    <location>
        <begin position="167"/>
        <end position="192"/>
    </location>
</feature>
<evidence type="ECO:0000256" key="3">
    <source>
        <dbReference type="SAM" id="SignalP"/>
    </source>
</evidence>
<keyword evidence="3" id="KW-0732">Signal</keyword>
<feature type="transmembrane region" description="Helical" evidence="2">
    <location>
        <begin position="454"/>
        <end position="478"/>
    </location>
</feature>
<keyword evidence="5" id="KW-1185">Reference proteome</keyword>
<feature type="chain" id="PRO_5019508189" evidence="3">
    <location>
        <begin position="21"/>
        <end position="532"/>
    </location>
</feature>
<protein>
    <submittedName>
        <fullName evidence="4">Uncharacterized protein</fullName>
    </submittedName>
</protein>
<name>A0A401GYV2_9APHY</name>
<dbReference type="InParanoid" id="A0A401GYV2"/>
<feature type="transmembrane region" description="Helical" evidence="2">
    <location>
        <begin position="123"/>
        <end position="147"/>
    </location>
</feature>
<dbReference type="STRING" id="139825.A0A401GYV2"/>
<keyword evidence="2" id="KW-0812">Transmembrane</keyword>
<gene>
    <name evidence="4" type="ORF">SCP_1100090</name>
</gene>
<dbReference type="Proteomes" id="UP000287166">
    <property type="component" value="Unassembled WGS sequence"/>
</dbReference>
<sequence>MLPYALKIAWFTLSLAGLLASLLSIPAVRKVVDCCWIPLTYTVMNIVLQGVFCLGLIWRMNPLLMPRAFCITQATLMTTAWFILTAMCACVTLATSIVIYRSYNATRIVTVAEIQGVIKWRPVFLSIMVGYPAVALLAYIVVALKLSAIQPKDDMHCDTTSPVWVRVLSYAGVPLLFAVPSFLFSCTSVFLLSWNRLEHHSQVTMPIPDNLTLLPTRRASVLKYRQSMQPTQSSLALQALPEAKQDLLPNEEATSPRTTPTLSTILYAIPSPPASQRASRANYLSGGRAPISPLLAEHAKRYHLPFSWRATSSSSSSPEGAGNPQGRPGKSPSPLTFAMPSAASSTSASPVAPPVLSVPAEEGKEALQQNVAHALTEYADMEEDADADDVVSGSIRWATDSASSSSWSKSEIEFAPMGESIADETQAPLSRCAVQRRVCDYALPDRSPAHLSPLVWRILAFQLLVSVTQILAVISSLVDVFAGHSPPAAFGTQHVALLLVAWMPSVVFGIASPRCVMDTVTQAWSSTIPRNR</sequence>
<feature type="region of interest" description="Disordered" evidence="1">
    <location>
        <begin position="309"/>
        <end position="355"/>
    </location>
</feature>
<feature type="transmembrane region" description="Helical" evidence="2">
    <location>
        <begin position="39"/>
        <end position="60"/>
    </location>
</feature>
<evidence type="ECO:0000313" key="5">
    <source>
        <dbReference type="Proteomes" id="UP000287166"/>
    </source>
</evidence>
<dbReference type="OrthoDB" id="3256745at2759"/>
<organism evidence="4 5">
    <name type="scientific">Sparassis crispa</name>
    <dbReference type="NCBI Taxonomy" id="139825"/>
    <lineage>
        <taxon>Eukaryota</taxon>
        <taxon>Fungi</taxon>
        <taxon>Dikarya</taxon>
        <taxon>Basidiomycota</taxon>
        <taxon>Agaricomycotina</taxon>
        <taxon>Agaricomycetes</taxon>
        <taxon>Polyporales</taxon>
        <taxon>Sparassidaceae</taxon>
        <taxon>Sparassis</taxon>
    </lineage>
</organism>
<feature type="signal peptide" evidence="3">
    <location>
        <begin position="1"/>
        <end position="20"/>
    </location>
</feature>
<evidence type="ECO:0000256" key="1">
    <source>
        <dbReference type="SAM" id="MobiDB-lite"/>
    </source>
</evidence>
<keyword evidence="2" id="KW-1133">Transmembrane helix</keyword>
<feature type="transmembrane region" description="Helical" evidence="2">
    <location>
        <begin position="490"/>
        <end position="511"/>
    </location>
</feature>
<feature type="transmembrane region" description="Helical" evidence="2">
    <location>
        <begin position="80"/>
        <end position="103"/>
    </location>
</feature>
<feature type="transmembrane region" description="Helical" evidence="2">
    <location>
        <begin position="6"/>
        <end position="27"/>
    </location>
</feature>
<comment type="caution">
    <text evidence="4">The sequence shown here is derived from an EMBL/GenBank/DDBJ whole genome shotgun (WGS) entry which is preliminary data.</text>
</comment>